<keyword evidence="3" id="KW-1185">Reference proteome</keyword>
<keyword evidence="1" id="KW-1133">Transmembrane helix</keyword>
<reference evidence="2" key="1">
    <citation type="submission" date="2020-10" db="EMBL/GenBank/DDBJ databases">
        <title>Whole-genome sequence of Luteibacter sp. EIF3.</title>
        <authorList>
            <person name="Friedrich I."/>
            <person name="Hertel R."/>
            <person name="Daniel R."/>
        </authorList>
    </citation>
    <scope>NUCLEOTIDE SEQUENCE</scope>
    <source>
        <strain evidence="2">EIF3</strain>
    </source>
</reference>
<proteinExistence type="predicted"/>
<dbReference type="Proteomes" id="UP001056681">
    <property type="component" value="Chromosome"/>
</dbReference>
<dbReference type="RefSeq" id="WP_072321171.1">
    <property type="nucleotide sequence ID" value="NZ_CP063231.1"/>
</dbReference>
<sequence length="59" mass="6524">MQKLSGLRVPPEWEAALIACLDQPPRRARSRRSLWLGIVLLAFVLAGIAGTVAWLDLRA</sequence>
<dbReference type="EMBL" id="CP063231">
    <property type="protein sequence ID" value="URL57027.1"/>
    <property type="molecule type" value="Genomic_DNA"/>
</dbReference>
<gene>
    <name evidence="2" type="ORF">IM816_10160</name>
</gene>
<evidence type="ECO:0000313" key="2">
    <source>
        <dbReference type="EMBL" id="URL57027.1"/>
    </source>
</evidence>
<protein>
    <submittedName>
        <fullName evidence="2">Uncharacterized protein</fullName>
    </submittedName>
</protein>
<name>A0ABY4SZ24_9GAMM</name>
<accession>A0ABY4SZ24</accession>
<organism evidence="2 3">
    <name type="scientific">Luteibacter flocculans</name>
    <dbReference type="NCBI Taxonomy" id="2780091"/>
    <lineage>
        <taxon>Bacteria</taxon>
        <taxon>Pseudomonadati</taxon>
        <taxon>Pseudomonadota</taxon>
        <taxon>Gammaproteobacteria</taxon>
        <taxon>Lysobacterales</taxon>
        <taxon>Rhodanobacteraceae</taxon>
        <taxon>Luteibacter</taxon>
    </lineage>
</organism>
<keyword evidence="1" id="KW-0472">Membrane</keyword>
<evidence type="ECO:0000313" key="3">
    <source>
        <dbReference type="Proteomes" id="UP001056681"/>
    </source>
</evidence>
<evidence type="ECO:0000256" key="1">
    <source>
        <dbReference type="SAM" id="Phobius"/>
    </source>
</evidence>
<keyword evidence="1" id="KW-0812">Transmembrane</keyword>
<feature type="transmembrane region" description="Helical" evidence="1">
    <location>
        <begin position="34"/>
        <end position="55"/>
    </location>
</feature>